<keyword evidence="1" id="KW-0234">DNA repair</keyword>
<keyword evidence="4" id="KW-1185">Reference proteome</keyword>
<name>A0A6P5F1J9_ANACO</name>
<organism evidence="6">
    <name type="scientific">Ananas comosus</name>
    <name type="common">Pineapple</name>
    <name type="synonym">Ananas ananas</name>
    <dbReference type="NCBI Taxonomy" id="4615"/>
    <lineage>
        <taxon>Eukaryota</taxon>
        <taxon>Viridiplantae</taxon>
        <taxon>Streptophyta</taxon>
        <taxon>Embryophyta</taxon>
        <taxon>Tracheophyta</taxon>
        <taxon>Spermatophyta</taxon>
        <taxon>Magnoliopsida</taxon>
        <taxon>Liliopsida</taxon>
        <taxon>Poales</taxon>
        <taxon>Bromeliaceae</taxon>
        <taxon>Bromelioideae</taxon>
        <taxon>Ananas</taxon>
    </lineage>
</organism>
<evidence type="ECO:0000313" key="4">
    <source>
        <dbReference type="Proteomes" id="UP000515123"/>
    </source>
</evidence>
<dbReference type="PANTHER" id="PTHR47165:SF4">
    <property type="entry name" value="OS03G0429900 PROTEIN"/>
    <property type="match status" value="1"/>
</dbReference>
<dbReference type="OrthoDB" id="671853at2759"/>
<dbReference type="Pfam" id="PF05970">
    <property type="entry name" value="PIF1"/>
    <property type="match status" value="1"/>
</dbReference>
<gene>
    <name evidence="5 6 7 8" type="primary">LOC109711224</name>
</gene>
<evidence type="ECO:0000256" key="1">
    <source>
        <dbReference type="RuleBase" id="RU363044"/>
    </source>
</evidence>
<evidence type="ECO:0000313" key="5">
    <source>
        <dbReference type="RefSeq" id="XP_020089748.1"/>
    </source>
</evidence>
<keyword evidence="1" id="KW-0347">Helicase</keyword>
<dbReference type="EC" id="5.6.2.3" evidence="1"/>
<dbReference type="Gene3D" id="2.40.50.140">
    <property type="entry name" value="Nucleic acid-binding proteins"/>
    <property type="match status" value="1"/>
</dbReference>
<dbReference type="SUPFAM" id="SSF50249">
    <property type="entry name" value="Nucleic acid-binding proteins"/>
    <property type="match status" value="2"/>
</dbReference>
<keyword evidence="1" id="KW-0378">Hydrolase</keyword>
<keyword evidence="1" id="KW-0067">ATP-binding</keyword>
<accession>A0A6P5F1J9</accession>
<keyword evidence="1" id="KW-0227">DNA damage</keyword>
<feature type="domain" description="Replication protein A 70 kDa DNA-binding subunit B/D first OB fold" evidence="2">
    <location>
        <begin position="124"/>
        <end position="197"/>
    </location>
</feature>
<evidence type="ECO:0000313" key="8">
    <source>
        <dbReference type="RefSeq" id="XP_020089751.1"/>
    </source>
</evidence>
<evidence type="ECO:0000259" key="3">
    <source>
        <dbReference type="Pfam" id="PF05970"/>
    </source>
</evidence>
<dbReference type="RefSeq" id="XP_020089748.1">
    <property type="nucleotide sequence ID" value="XM_020234159.1"/>
</dbReference>
<dbReference type="CDD" id="cd04481">
    <property type="entry name" value="RPA1_DBD_B_like"/>
    <property type="match status" value="1"/>
</dbReference>
<dbReference type="GO" id="GO:0006281">
    <property type="term" value="P:DNA repair"/>
    <property type="evidence" value="ECO:0007669"/>
    <property type="project" value="UniProtKB-KW"/>
</dbReference>
<dbReference type="GeneID" id="109711224"/>
<evidence type="ECO:0000259" key="2">
    <source>
        <dbReference type="Pfam" id="PF02721"/>
    </source>
</evidence>
<dbReference type="RefSeq" id="XP_020089750.1">
    <property type="nucleotide sequence ID" value="XM_020234161.1"/>
</dbReference>
<dbReference type="Pfam" id="PF02721">
    <property type="entry name" value="DUF223"/>
    <property type="match status" value="1"/>
</dbReference>
<dbReference type="GO" id="GO:0005524">
    <property type="term" value="F:ATP binding"/>
    <property type="evidence" value="ECO:0007669"/>
    <property type="project" value="UniProtKB-KW"/>
</dbReference>
<dbReference type="InterPro" id="IPR012340">
    <property type="entry name" value="NA-bd_OB-fold"/>
</dbReference>
<dbReference type="InterPro" id="IPR003871">
    <property type="entry name" value="RFA1B/D_OB_1st"/>
</dbReference>
<sequence length="276" mass="31351">MKLDCFGMGNRRRTCFATKLLNGVAASLYQLSSSNCKEIEILKPSLGCCNKCQTSLCTEIQQCVHWSSWLHNVRVIRRADLRSAPMNHRNCFEALDRSLRDILCTGETTPPDKLFGAKYCEMEYISLKNLTLTQQHVKIKIRVSRIWESTTPQLKKDILSLDCLLIDEEGYAMQATIRKHDATTFRALFSEDVIGNIVATGTISFTYVGQERTAIRKLQIGNLEDETLSVTLWDKFAIDFNDNQHQEKVDGPAIVVFASMSVRTYRDQLYISTCSA</sequence>
<comment type="similarity">
    <text evidence="1">Belongs to the helicase family.</text>
</comment>
<dbReference type="Proteomes" id="UP000515123">
    <property type="component" value="Linkage group 6"/>
</dbReference>
<reference evidence="5 6" key="2">
    <citation type="submission" date="2025-04" db="UniProtKB">
        <authorList>
            <consortium name="RefSeq"/>
        </authorList>
    </citation>
    <scope>IDENTIFICATION</scope>
    <source>
        <tissue evidence="5 6">Leaf</tissue>
    </source>
</reference>
<dbReference type="RefSeq" id="XP_020089749.1">
    <property type="nucleotide sequence ID" value="XM_020234160.1"/>
</dbReference>
<evidence type="ECO:0000313" key="6">
    <source>
        <dbReference type="RefSeq" id="XP_020089749.1"/>
    </source>
</evidence>
<dbReference type="GO" id="GO:0000723">
    <property type="term" value="P:telomere maintenance"/>
    <property type="evidence" value="ECO:0007669"/>
    <property type="project" value="InterPro"/>
</dbReference>
<dbReference type="RefSeq" id="XP_020089751.1">
    <property type="nucleotide sequence ID" value="XM_020234162.1"/>
</dbReference>
<proteinExistence type="inferred from homology"/>
<keyword evidence="1" id="KW-0233">DNA recombination</keyword>
<comment type="catalytic activity">
    <reaction evidence="1">
        <text>ATP + H2O = ADP + phosphate + H(+)</text>
        <dbReference type="Rhea" id="RHEA:13065"/>
        <dbReference type="ChEBI" id="CHEBI:15377"/>
        <dbReference type="ChEBI" id="CHEBI:15378"/>
        <dbReference type="ChEBI" id="CHEBI:30616"/>
        <dbReference type="ChEBI" id="CHEBI:43474"/>
        <dbReference type="ChEBI" id="CHEBI:456216"/>
        <dbReference type="EC" id="5.6.2.3"/>
    </reaction>
</comment>
<dbReference type="GO" id="GO:0043139">
    <property type="term" value="F:5'-3' DNA helicase activity"/>
    <property type="evidence" value="ECO:0007669"/>
    <property type="project" value="UniProtKB-EC"/>
</dbReference>
<dbReference type="AlphaFoldDB" id="A0A6P5F1J9"/>
<dbReference type="InterPro" id="IPR010285">
    <property type="entry name" value="DNA_helicase_pif1-like_DEAD"/>
</dbReference>
<comment type="cofactor">
    <cofactor evidence="1">
        <name>Mg(2+)</name>
        <dbReference type="ChEBI" id="CHEBI:18420"/>
    </cofactor>
</comment>
<keyword evidence="1" id="KW-0547">Nucleotide-binding</keyword>
<dbReference type="GO" id="GO:0016787">
    <property type="term" value="F:hydrolase activity"/>
    <property type="evidence" value="ECO:0007669"/>
    <property type="project" value="UniProtKB-KW"/>
</dbReference>
<protein>
    <recommendedName>
        <fullName evidence="1">ATP-dependent DNA helicase</fullName>
        <ecNumber evidence="1">5.6.2.3</ecNumber>
    </recommendedName>
</protein>
<evidence type="ECO:0000313" key="7">
    <source>
        <dbReference type="RefSeq" id="XP_020089750.1"/>
    </source>
</evidence>
<dbReference type="PANTHER" id="PTHR47165">
    <property type="entry name" value="OS03G0429900 PROTEIN"/>
    <property type="match status" value="1"/>
</dbReference>
<dbReference type="GO" id="GO:0006310">
    <property type="term" value="P:DNA recombination"/>
    <property type="evidence" value="ECO:0007669"/>
    <property type="project" value="UniProtKB-KW"/>
</dbReference>
<reference evidence="4" key="1">
    <citation type="journal article" date="2015" name="Nat. Genet.">
        <title>The pineapple genome and the evolution of CAM photosynthesis.</title>
        <authorList>
            <person name="Ming R."/>
            <person name="VanBuren R."/>
            <person name="Wai C.M."/>
            <person name="Tang H."/>
            <person name="Schatz M.C."/>
            <person name="Bowers J.E."/>
            <person name="Lyons E."/>
            <person name="Wang M.L."/>
            <person name="Chen J."/>
            <person name="Biggers E."/>
            <person name="Zhang J."/>
            <person name="Huang L."/>
            <person name="Zhang L."/>
            <person name="Miao W."/>
            <person name="Zhang J."/>
            <person name="Ye Z."/>
            <person name="Miao C."/>
            <person name="Lin Z."/>
            <person name="Wang H."/>
            <person name="Zhou H."/>
            <person name="Yim W.C."/>
            <person name="Priest H.D."/>
            <person name="Zheng C."/>
            <person name="Woodhouse M."/>
            <person name="Edger P.P."/>
            <person name="Guyot R."/>
            <person name="Guo H.B."/>
            <person name="Guo H."/>
            <person name="Zheng G."/>
            <person name="Singh R."/>
            <person name="Sharma A."/>
            <person name="Min X."/>
            <person name="Zheng Y."/>
            <person name="Lee H."/>
            <person name="Gurtowski J."/>
            <person name="Sedlazeck F.J."/>
            <person name="Harkess A."/>
            <person name="McKain M.R."/>
            <person name="Liao Z."/>
            <person name="Fang J."/>
            <person name="Liu J."/>
            <person name="Zhang X."/>
            <person name="Zhang Q."/>
            <person name="Hu W."/>
            <person name="Qin Y."/>
            <person name="Wang K."/>
            <person name="Chen L.Y."/>
            <person name="Shirley N."/>
            <person name="Lin Y.R."/>
            <person name="Liu L.Y."/>
            <person name="Hernandez A.G."/>
            <person name="Wright C.L."/>
            <person name="Bulone V."/>
            <person name="Tuskan G.A."/>
            <person name="Heath K."/>
            <person name="Zee F."/>
            <person name="Moore P.H."/>
            <person name="Sunkar R."/>
            <person name="Leebens-Mack J.H."/>
            <person name="Mockler T."/>
            <person name="Bennetzen J.L."/>
            <person name="Freeling M."/>
            <person name="Sankoff D."/>
            <person name="Paterson A.H."/>
            <person name="Zhu X."/>
            <person name="Yang X."/>
            <person name="Smith J.A."/>
            <person name="Cushman J.C."/>
            <person name="Paull R.E."/>
            <person name="Yu Q."/>
        </authorList>
    </citation>
    <scope>NUCLEOTIDE SEQUENCE [LARGE SCALE GENOMIC DNA]</scope>
    <source>
        <strain evidence="4">cv. F153</strain>
    </source>
</reference>
<feature type="domain" description="DNA helicase Pif1-like DEAD-box helicase" evidence="3">
    <location>
        <begin position="51"/>
        <end position="118"/>
    </location>
</feature>